<dbReference type="SUPFAM" id="SSF50346">
    <property type="entry name" value="PRC-barrel domain"/>
    <property type="match status" value="2"/>
</dbReference>
<dbReference type="STRING" id="1236971.JCM9152_250"/>
<dbReference type="EMBL" id="BAUU01000002">
    <property type="protein sequence ID" value="GAE28912.1"/>
    <property type="molecule type" value="Genomic_DNA"/>
</dbReference>
<dbReference type="GO" id="GO:0019684">
    <property type="term" value="P:photosynthesis, light reaction"/>
    <property type="evidence" value="ECO:0007669"/>
    <property type="project" value="InterPro"/>
</dbReference>
<sequence length="205" mass="23193">MFGGKVLLHPESFRATDLHEKHISVQLTKEMIKNSPKPSDKGPITSDFEDRLFTHYGWHAARPMAGHGPIESHPTGQRPIPIAPVTDNLPNEKDVADQLSKEDSNPLRSVDETRGYTVHSKKGKIGKVEDILVCPETWKVKYIEIDLEQEQESRLVTIESITELNVLDQTITIDVDKDLVRESPTIEDSIISKKSESAIYEHYNQ</sequence>
<feature type="domain" description="PRC-barrel" evidence="2">
    <location>
        <begin position="114"/>
        <end position="179"/>
    </location>
</feature>
<gene>
    <name evidence="3" type="ORF">JCM9152_250</name>
</gene>
<reference evidence="3" key="1">
    <citation type="journal article" date="2014" name="Genome Announc.">
        <title>Draft Genome Sequences of Three Alkaliphilic Bacillus Strains, Bacillus wakoensis JCM 9140T, Bacillus akibai JCM 9157T, and Bacillus hemicellulosilyticus JCM 9152T.</title>
        <authorList>
            <person name="Yuki M."/>
            <person name="Oshima K."/>
            <person name="Suda W."/>
            <person name="Oshida Y."/>
            <person name="Kitamura K."/>
            <person name="Iida T."/>
            <person name="Hattori M."/>
            <person name="Ohkuma M."/>
        </authorList>
    </citation>
    <scope>NUCLEOTIDE SEQUENCE [LARGE SCALE GENOMIC DNA]</scope>
    <source>
        <strain evidence="3">JCM 9152</strain>
    </source>
</reference>
<feature type="region of interest" description="Disordered" evidence="1">
    <location>
        <begin position="64"/>
        <end position="90"/>
    </location>
</feature>
<evidence type="ECO:0000256" key="1">
    <source>
        <dbReference type="SAM" id="MobiDB-lite"/>
    </source>
</evidence>
<protein>
    <recommendedName>
        <fullName evidence="2">PRC-barrel domain-containing protein</fullName>
    </recommendedName>
</protein>
<accession>W4QAD4</accession>
<keyword evidence="4" id="KW-1185">Reference proteome</keyword>
<evidence type="ECO:0000313" key="4">
    <source>
        <dbReference type="Proteomes" id="UP000018895"/>
    </source>
</evidence>
<dbReference type="Gene3D" id="3.90.50.10">
    <property type="entry name" value="Photosynthetic Reaction Center, subunit H, domain 2"/>
    <property type="match status" value="2"/>
</dbReference>
<dbReference type="InterPro" id="IPR014747">
    <property type="entry name" value="Bac_photo_RC_H_C"/>
</dbReference>
<dbReference type="OrthoDB" id="9793882at2"/>
<dbReference type="AlphaFoldDB" id="W4QAD4"/>
<dbReference type="Proteomes" id="UP000018895">
    <property type="component" value="Unassembled WGS sequence"/>
</dbReference>
<dbReference type="Pfam" id="PF05239">
    <property type="entry name" value="PRC"/>
    <property type="match status" value="1"/>
</dbReference>
<dbReference type="GO" id="GO:0030077">
    <property type="term" value="C:plasma membrane light-harvesting complex"/>
    <property type="evidence" value="ECO:0007669"/>
    <property type="project" value="InterPro"/>
</dbReference>
<dbReference type="InterPro" id="IPR027275">
    <property type="entry name" value="PRC-brl_dom"/>
</dbReference>
<evidence type="ECO:0000259" key="2">
    <source>
        <dbReference type="Pfam" id="PF05239"/>
    </source>
</evidence>
<proteinExistence type="predicted"/>
<evidence type="ECO:0000313" key="3">
    <source>
        <dbReference type="EMBL" id="GAE28912.1"/>
    </source>
</evidence>
<name>W4QAD4_9BACI</name>
<organism evidence="3 4">
    <name type="scientific">Halalkalibacter hemicellulosilyticusJCM 9152</name>
    <dbReference type="NCBI Taxonomy" id="1236971"/>
    <lineage>
        <taxon>Bacteria</taxon>
        <taxon>Bacillati</taxon>
        <taxon>Bacillota</taxon>
        <taxon>Bacilli</taxon>
        <taxon>Bacillales</taxon>
        <taxon>Bacillaceae</taxon>
        <taxon>Halalkalibacter</taxon>
    </lineage>
</organism>
<comment type="caution">
    <text evidence="3">The sequence shown here is derived from an EMBL/GenBank/DDBJ whole genome shotgun (WGS) entry which is preliminary data.</text>
</comment>
<dbReference type="InterPro" id="IPR011033">
    <property type="entry name" value="PRC_barrel-like_sf"/>
</dbReference>